<dbReference type="Proteomes" id="UP000310032">
    <property type="component" value="Unassembled WGS sequence"/>
</dbReference>
<organism evidence="1 2">
    <name type="scientific">Parabacteroides distasonis</name>
    <dbReference type="NCBI Taxonomy" id="823"/>
    <lineage>
        <taxon>Bacteria</taxon>
        <taxon>Pseudomonadati</taxon>
        <taxon>Bacteroidota</taxon>
        <taxon>Bacteroidia</taxon>
        <taxon>Bacteroidales</taxon>
        <taxon>Tannerellaceae</taxon>
        <taxon>Parabacteroides</taxon>
    </lineage>
</organism>
<name>A0A4S2EJM4_PARDI</name>
<proteinExistence type="predicted"/>
<dbReference type="EMBL" id="SRYM01000063">
    <property type="protein sequence ID" value="TGY54663.1"/>
    <property type="molecule type" value="Genomic_DNA"/>
</dbReference>
<evidence type="ECO:0000313" key="2">
    <source>
        <dbReference type="Proteomes" id="UP000310032"/>
    </source>
</evidence>
<dbReference type="AlphaFoldDB" id="A0A4S2EJM4"/>
<evidence type="ECO:0000313" key="1">
    <source>
        <dbReference type="EMBL" id="TGY54663.1"/>
    </source>
</evidence>
<comment type="caution">
    <text evidence="1">The sequence shown here is derived from an EMBL/GenBank/DDBJ whole genome shotgun (WGS) entry which is preliminary data.</text>
</comment>
<protein>
    <submittedName>
        <fullName evidence="1">Uncharacterized protein</fullName>
    </submittedName>
</protein>
<dbReference type="RefSeq" id="WP_135959852.1">
    <property type="nucleotide sequence ID" value="NZ_SRYM01000063.1"/>
</dbReference>
<sequence length="61" mass="6945">MDNKETLKQLAFVTSQIKELWIVINNLRSKNEKTPKFSEAKGKILYVSFVKNTSKDKAGEG</sequence>
<gene>
    <name evidence="1" type="ORF">E5342_16685</name>
</gene>
<accession>A0A4S2EJM4</accession>
<reference evidence="1 2" key="1">
    <citation type="submission" date="2019-04" db="EMBL/GenBank/DDBJ databases">
        <title>Microbes associate with the intestines of laboratory mice.</title>
        <authorList>
            <person name="Navarre W."/>
            <person name="Wong E."/>
            <person name="Huang K."/>
            <person name="Tropini C."/>
            <person name="Ng K."/>
            <person name="Yu B."/>
        </authorList>
    </citation>
    <scope>NUCLEOTIDE SEQUENCE [LARGE SCALE GENOMIC DNA]</scope>
    <source>
        <strain evidence="1 2">NM39_I3</strain>
    </source>
</reference>